<keyword evidence="1" id="KW-0732">Signal</keyword>
<sequence>MNTFLRRTAGALTLALMLLAPTAGAAGPGGRYFLQGVMETGSELQLHADGRFEWSLVYGALDRVQRGRWSHEGDRVELVADPPVPGPSLLRVDAMFPWDADTEARLRDIEIDREGALAQERCPFLAVADAVSAPPMAGLPAPSPDALTRAARESLPPLENARGVAEAAAAAAVQARAYVATVQGDVRLQRDADQQMQLAIAAMEAYRANLAQARDAQAVLGLPMPALAAPRIPEACGAPSPADAAAIAAARPGLGLGVVVGDPAAGLRFSGIDVTFLFSDGHRETRTTNRGGWALLRPRPGARWQRVTLHRDGGDASSGDTSRDIQSTFAVDTGKGDLMAIALDSARLAPPVFERMQLRIEGEALVPTWPDGQERGSYVRE</sequence>
<dbReference type="EMBL" id="JBHTIF010000001">
    <property type="protein sequence ID" value="MFD0724033.1"/>
    <property type="molecule type" value="Genomic_DNA"/>
</dbReference>
<comment type="caution">
    <text evidence="2">The sequence shown here is derived from an EMBL/GenBank/DDBJ whole genome shotgun (WGS) entry which is preliminary data.</text>
</comment>
<feature type="signal peptide" evidence="1">
    <location>
        <begin position="1"/>
        <end position="25"/>
    </location>
</feature>
<proteinExistence type="predicted"/>
<dbReference type="RefSeq" id="WP_386821711.1">
    <property type="nucleotide sequence ID" value="NZ_JBHTIF010000001.1"/>
</dbReference>
<protein>
    <submittedName>
        <fullName evidence="2">Uncharacterized protein</fullName>
    </submittedName>
</protein>
<name>A0ABW2Y7I9_9GAMM</name>
<keyword evidence="3" id="KW-1185">Reference proteome</keyword>
<feature type="chain" id="PRO_5046479191" evidence="1">
    <location>
        <begin position="26"/>
        <end position="381"/>
    </location>
</feature>
<dbReference type="Proteomes" id="UP001597110">
    <property type="component" value="Unassembled WGS sequence"/>
</dbReference>
<evidence type="ECO:0000313" key="3">
    <source>
        <dbReference type="Proteomes" id="UP001597110"/>
    </source>
</evidence>
<reference evidence="3" key="1">
    <citation type="journal article" date="2019" name="Int. J. Syst. Evol. Microbiol.">
        <title>The Global Catalogue of Microorganisms (GCM) 10K type strain sequencing project: providing services to taxonomists for standard genome sequencing and annotation.</title>
        <authorList>
            <consortium name="The Broad Institute Genomics Platform"/>
            <consortium name="The Broad Institute Genome Sequencing Center for Infectious Disease"/>
            <person name="Wu L."/>
            <person name="Ma J."/>
        </authorList>
    </citation>
    <scope>NUCLEOTIDE SEQUENCE [LARGE SCALE GENOMIC DNA]</scope>
    <source>
        <strain evidence="3">CCUG 55585</strain>
    </source>
</reference>
<accession>A0ABW2Y7I9</accession>
<organism evidence="2 3">
    <name type="scientific">Lysobacter brunescens</name>
    <dbReference type="NCBI Taxonomy" id="262323"/>
    <lineage>
        <taxon>Bacteria</taxon>
        <taxon>Pseudomonadati</taxon>
        <taxon>Pseudomonadota</taxon>
        <taxon>Gammaproteobacteria</taxon>
        <taxon>Lysobacterales</taxon>
        <taxon>Lysobacteraceae</taxon>
        <taxon>Lysobacter</taxon>
    </lineage>
</organism>
<evidence type="ECO:0000313" key="2">
    <source>
        <dbReference type="EMBL" id="MFD0724033.1"/>
    </source>
</evidence>
<evidence type="ECO:0000256" key="1">
    <source>
        <dbReference type="SAM" id="SignalP"/>
    </source>
</evidence>
<gene>
    <name evidence="2" type="ORF">ACFQ0E_00325</name>
</gene>